<gene>
    <name evidence="1" type="ORF">U0070_007648</name>
</gene>
<dbReference type="InterPro" id="IPR001611">
    <property type="entry name" value="Leu-rich_rpt"/>
</dbReference>
<accession>A0AAW0J0N6</accession>
<evidence type="ECO:0000313" key="2">
    <source>
        <dbReference type="Proteomes" id="UP001488838"/>
    </source>
</evidence>
<reference evidence="1 2" key="1">
    <citation type="journal article" date="2023" name="bioRxiv">
        <title>Conserved and derived expression patterns and positive selection on dental genes reveal complex evolutionary context of ever-growing rodent molars.</title>
        <authorList>
            <person name="Calamari Z.T."/>
            <person name="Song A."/>
            <person name="Cohen E."/>
            <person name="Akter M."/>
            <person name="Roy R.D."/>
            <person name="Hallikas O."/>
            <person name="Christensen M.M."/>
            <person name="Li P."/>
            <person name="Marangoni P."/>
            <person name="Jernvall J."/>
            <person name="Klein O.D."/>
        </authorList>
    </citation>
    <scope>NUCLEOTIDE SEQUENCE [LARGE SCALE GENOMIC DNA]</scope>
    <source>
        <strain evidence="1">V071</strain>
    </source>
</reference>
<dbReference type="Proteomes" id="UP001488838">
    <property type="component" value="Unassembled WGS sequence"/>
</dbReference>
<comment type="caution">
    <text evidence="1">The sequence shown here is derived from an EMBL/GenBank/DDBJ whole genome shotgun (WGS) entry which is preliminary data.</text>
</comment>
<proteinExistence type="predicted"/>
<dbReference type="EMBL" id="JBBHLL010000076">
    <property type="protein sequence ID" value="KAK7819956.1"/>
    <property type="molecule type" value="Genomic_DNA"/>
</dbReference>
<dbReference type="SUPFAM" id="SSF52058">
    <property type="entry name" value="L domain-like"/>
    <property type="match status" value="1"/>
</dbReference>
<sequence>MFSYLSIDATLQRLEPHSFYNLSKMTHIEIRNTRSLTYIDPDALTELPLLKFLEITDNPYMTSVPENAFQGLCNETLTLYLNKNKFLTAIDKDAFGGVHSGPTLL</sequence>
<dbReference type="Pfam" id="PF13855">
    <property type="entry name" value="LRR_8"/>
    <property type="match status" value="1"/>
</dbReference>
<protein>
    <submittedName>
        <fullName evidence="1">Uncharacterized protein</fullName>
    </submittedName>
</protein>
<keyword evidence="2" id="KW-1185">Reference proteome</keyword>
<organism evidence="1 2">
    <name type="scientific">Myodes glareolus</name>
    <name type="common">Bank vole</name>
    <name type="synonym">Clethrionomys glareolus</name>
    <dbReference type="NCBI Taxonomy" id="447135"/>
    <lineage>
        <taxon>Eukaryota</taxon>
        <taxon>Metazoa</taxon>
        <taxon>Chordata</taxon>
        <taxon>Craniata</taxon>
        <taxon>Vertebrata</taxon>
        <taxon>Euteleostomi</taxon>
        <taxon>Mammalia</taxon>
        <taxon>Eutheria</taxon>
        <taxon>Euarchontoglires</taxon>
        <taxon>Glires</taxon>
        <taxon>Rodentia</taxon>
        <taxon>Myomorpha</taxon>
        <taxon>Muroidea</taxon>
        <taxon>Cricetidae</taxon>
        <taxon>Arvicolinae</taxon>
        <taxon>Myodes</taxon>
    </lineage>
</organism>
<dbReference type="Gene3D" id="3.80.10.10">
    <property type="entry name" value="Ribonuclease Inhibitor"/>
    <property type="match status" value="1"/>
</dbReference>
<name>A0AAW0J0N6_MYOGA</name>
<dbReference type="AlphaFoldDB" id="A0AAW0J0N6"/>
<dbReference type="InterPro" id="IPR032675">
    <property type="entry name" value="LRR_dom_sf"/>
</dbReference>
<evidence type="ECO:0000313" key="1">
    <source>
        <dbReference type="EMBL" id="KAK7819956.1"/>
    </source>
</evidence>